<name>A0A1H9M5Z5_9LACT</name>
<reference evidence="5 6" key="1">
    <citation type="submission" date="2016-10" db="EMBL/GenBank/DDBJ databases">
        <authorList>
            <person name="de Groot N.N."/>
        </authorList>
    </citation>
    <scope>NUCLEOTIDE SEQUENCE [LARGE SCALE GENOMIC DNA]</scope>
    <source>
        <strain evidence="5 6">DSM 15827</strain>
    </source>
</reference>
<dbReference type="PANTHER" id="PTHR42939:SF3">
    <property type="entry name" value="ABC TRANSPORTER ATP-BINDING COMPONENT"/>
    <property type="match status" value="1"/>
</dbReference>
<dbReference type="STRING" id="137733.SAMN05421767_12418"/>
<keyword evidence="6" id="KW-1185">Reference proteome</keyword>
<evidence type="ECO:0000259" key="4">
    <source>
        <dbReference type="PROSITE" id="PS50893"/>
    </source>
</evidence>
<proteinExistence type="predicted"/>
<dbReference type="InterPro" id="IPR003593">
    <property type="entry name" value="AAA+_ATPase"/>
</dbReference>
<dbReference type="Gene3D" id="3.40.50.300">
    <property type="entry name" value="P-loop containing nucleotide triphosphate hydrolases"/>
    <property type="match status" value="1"/>
</dbReference>
<dbReference type="EMBL" id="FOGF01000024">
    <property type="protein sequence ID" value="SER19116.1"/>
    <property type="molecule type" value="Genomic_DNA"/>
</dbReference>
<accession>A0A1H9M5Z5</accession>
<dbReference type="PANTHER" id="PTHR42939">
    <property type="entry name" value="ABC TRANSPORTER ATP-BINDING PROTEIN ALBC-RELATED"/>
    <property type="match status" value="1"/>
</dbReference>
<evidence type="ECO:0000256" key="1">
    <source>
        <dbReference type="ARBA" id="ARBA00022448"/>
    </source>
</evidence>
<dbReference type="InterPro" id="IPR051782">
    <property type="entry name" value="ABC_Transporter_VariousFunc"/>
</dbReference>
<feature type="domain" description="ABC transporter" evidence="4">
    <location>
        <begin position="5"/>
        <end position="221"/>
    </location>
</feature>
<protein>
    <submittedName>
        <fullName evidence="5">ABC-2 type transport system ATP-binding protein</fullName>
    </submittedName>
</protein>
<dbReference type="Proteomes" id="UP000198556">
    <property type="component" value="Unassembled WGS sequence"/>
</dbReference>
<evidence type="ECO:0000256" key="3">
    <source>
        <dbReference type="ARBA" id="ARBA00022840"/>
    </source>
</evidence>
<organism evidence="5 6">
    <name type="scientific">Granulicatella balaenopterae</name>
    <dbReference type="NCBI Taxonomy" id="137733"/>
    <lineage>
        <taxon>Bacteria</taxon>
        <taxon>Bacillati</taxon>
        <taxon>Bacillota</taxon>
        <taxon>Bacilli</taxon>
        <taxon>Lactobacillales</taxon>
        <taxon>Carnobacteriaceae</taxon>
        <taxon>Granulicatella</taxon>
    </lineage>
</organism>
<dbReference type="SUPFAM" id="SSF52540">
    <property type="entry name" value="P-loop containing nucleoside triphosphate hydrolases"/>
    <property type="match status" value="1"/>
</dbReference>
<dbReference type="InterPro" id="IPR003439">
    <property type="entry name" value="ABC_transporter-like_ATP-bd"/>
</dbReference>
<dbReference type="GO" id="GO:0016887">
    <property type="term" value="F:ATP hydrolysis activity"/>
    <property type="evidence" value="ECO:0007669"/>
    <property type="project" value="InterPro"/>
</dbReference>
<dbReference type="Pfam" id="PF00005">
    <property type="entry name" value="ABC_tran"/>
    <property type="match status" value="1"/>
</dbReference>
<sequence length="223" mass="25731">MEKILSFKDISFEREDFRLKDVNFDFYAGDIVGLIGENGAGKTTLFNLIFKNLIATNGQQTFLDKDYHDAEKAQMAIILDKNYLPETATVKEIDMIFSRVFSEWDSDLYFQYLTKYQLPLDKKIASFSQGMKVKLNFAYAFCRKAKLILLDEATNGMDPVSRHEVLMELQSYAKNNACTILLSSHILSDLEKITTRVFYLKNGQLEEQKQINHLEELMMEGAN</sequence>
<keyword evidence="1" id="KW-0813">Transport</keyword>
<evidence type="ECO:0000313" key="5">
    <source>
        <dbReference type="EMBL" id="SER19116.1"/>
    </source>
</evidence>
<dbReference type="SMART" id="SM00382">
    <property type="entry name" value="AAA"/>
    <property type="match status" value="1"/>
</dbReference>
<keyword evidence="2" id="KW-0547">Nucleotide-binding</keyword>
<dbReference type="AlphaFoldDB" id="A0A1H9M5Z5"/>
<gene>
    <name evidence="5" type="ORF">SAMN05421767_12418</name>
</gene>
<dbReference type="PROSITE" id="PS50893">
    <property type="entry name" value="ABC_TRANSPORTER_2"/>
    <property type="match status" value="1"/>
</dbReference>
<dbReference type="GO" id="GO:0005524">
    <property type="term" value="F:ATP binding"/>
    <property type="evidence" value="ECO:0007669"/>
    <property type="project" value="UniProtKB-KW"/>
</dbReference>
<dbReference type="InterPro" id="IPR027417">
    <property type="entry name" value="P-loop_NTPase"/>
</dbReference>
<dbReference type="CDD" id="cd03230">
    <property type="entry name" value="ABC_DR_subfamily_A"/>
    <property type="match status" value="1"/>
</dbReference>
<dbReference type="OrthoDB" id="9804819at2"/>
<evidence type="ECO:0000313" key="6">
    <source>
        <dbReference type="Proteomes" id="UP000198556"/>
    </source>
</evidence>
<evidence type="ECO:0000256" key="2">
    <source>
        <dbReference type="ARBA" id="ARBA00022741"/>
    </source>
</evidence>
<keyword evidence="3 5" id="KW-0067">ATP-binding</keyword>
<dbReference type="RefSeq" id="WP_089746887.1">
    <property type="nucleotide sequence ID" value="NZ_FOGF01000024.1"/>
</dbReference>